<dbReference type="Pfam" id="PF22922">
    <property type="entry name" value="GAF_NLP"/>
    <property type="match status" value="1"/>
</dbReference>
<dbReference type="eggNOG" id="ENOG502QRI2">
    <property type="taxonomic scope" value="Eukaryota"/>
</dbReference>
<dbReference type="PANTHER" id="PTHR32002">
    <property type="entry name" value="PROTEIN NLP8"/>
    <property type="match status" value="1"/>
</dbReference>
<dbReference type="InterPro" id="IPR045012">
    <property type="entry name" value="NLP"/>
</dbReference>
<keyword evidence="3" id="KW-1185">Reference proteome</keyword>
<evidence type="ECO:0000313" key="3">
    <source>
        <dbReference type="Proteomes" id="UP000011115"/>
    </source>
</evidence>
<dbReference type="InParanoid" id="M1B680"/>
<reference evidence="3" key="1">
    <citation type="journal article" date="2011" name="Nature">
        <title>Genome sequence and analysis of the tuber crop potato.</title>
        <authorList>
            <consortium name="The Potato Genome Sequencing Consortium"/>
        </authorList>
    </citation>
    <scope>NUCLEOTIDE SEQUENCE [LARGE SCALE GENOMIC DNA]</scope>
    <source>
        <strain evidence="3">cv. DM1-3 516 R44</strain>
    </source>
</reference>
<dbReference type="HOGENOM" id="CLU_1135169_0_0_1"/>
<evidence type="ECO:0000313" key="2">
    <source>
        <dbReference type="EnsemblPlants" id="PGSC0003DMT400038010"/>
    </source>
</evidence>
<evidence type="ECO:0000259" key="1">
    <source>
        <dbReference type="Pfam" id="PF22922"/>
    </source>
</evidence>
<accession>M1B680</accession>
<dbReference type="AlphaFoldDB" id="M1B680"/>
<organism evidence="2 3">
    <name type="scientific">Solanum tuberosum</name>
    <name type="common">Potato</name>
    <dbReference type="NCBI Taxonomy" id="4113"/>
    <lineage>
        <taxon>Eukaryota</taxon>
        <taxon>Viridiplantae</taxon>
        <taxon>Streptophyta</taxon>
        <taxon>Embryophyta</taxon>
        <taxon>Tracheophyta</taxon>
        <taxon>Spermatophyta</taxon>
        <taxon>Magnoliopsida</taxon>
        <taxon>eudicotyledons</taxon>
        <taxon>Gunneridae</taxon>
        <taxon>Pentapetalae</taxon>
        <taxon>asterids</taxon>
        <taxon>lamiids</taxon>
        <taxon>Solanales</taxon>
        <taxon>Solanaceae</taxon>
        <taxon>Solanoideae</taxon>
        <taxon>Solaneae</taxon>
        <taxon>Solanum</taxon>
    </lineage>
</organism>
<dbReference type="EnsemblPlants" id="PGSC0003DMT400038010">
    <property type="protein sequence ID" value="PGSC0003DMT400038010"/>
    <property type="gene ID" value="PGSC0003DMG400014662"/>
</dbReference>
<proteinExistence type="predicted"/>
<sequence length="245" mass="27749">MEDAAFTLHDNNNTTSDFTEFLSDGFWLETTTTTTTATDQAGSNYFSPHPLLLDTTTNQMDPPTTQLPPPRRLWIGPNTLTNPNPTIPVNTRLVQAIEYLKNYTTHKDVLIQIWVPVNRGGKHVLITNNQPYFLNPNSHSLLEYRNVSQTYQFAAEKDSKELVGLPGRVFLKKQPEWTPDVRFFKREEYPRVRYAHQHNVSGSIAIPVFESGSGTCLGVVEIVTTIQKTPELEDVCKALEFALQL</sequence>
<dbReference type="InterPro" id="IPR055081">
    <property type="entry name" value="NLP1-9_GAF"/>
</dbReference>
<dbReference type="STRING" id="4113.M1B680"/>
<name>M1B680_SOLTU</name>
<dbReference type="PaxDb" id="4113-PGSC0003DMT400038010"/>
<feature type="domain" description="NLP1-9 GAF" evidence="1">
    <location>
        <begin position="105"/>
        <end position="224"/>
    </location>
</feature>
<dbReference type="Proteomes" id="UP000011115">
    <property type="component" value="Unassembled WGS sequence"/>
</dbReference>
<protein>
    <submittedName>
        <fullName evidence="2">RWP-RK domain-containing protein</fullName>
    </submittedName>
</protein>
<dbReference type="Gramene" id="PGSC0003DMT400038010">
    <property type="protein sequence ID" value="PGSC0003DMT400038010"/>
    <property type="gene ID" value="PGSC0003DMG400014662"/>
</dbReference>
<reference evidence="2" key="2">
    <citation type="submission" date="2015-06" db="UniProtKB">
        <authorList>
            <consortium name="EnsemblPlants"/>
        </authorList>
    </citation>
    <scope>IDENTIFICATION</scope>
    <source>
        <strain evidence="2">DM1-3 516 R44</strain>
    </source>
</reference>
<dbReference type="GO" id="GO:0003700">
    <property type="term" value="F:DNA-binding transcription factor activity"/>
    <property type="evidence" value="ECO:0007669"/>
    <property type="project" value="InterPro"/>
</dbReference>
<dbReference type="PANTHER" id="PTHR32002:SF46">
    <property type="entry name" value="PROTEIN NLP2"/>
    <property type="match status" value="1"/>
</dbReference>